<dbReference type="Gene3D" id="3.30.420.10">
    <property type="entry name" value="Ribonuclease H-like superfamily/Ribonuclease H"/>
    <property type="match status" value="1"/>
</dbReference>
<name>A0A0L6UU34_9BASI</name>
<comment type="caution">
    <text evidence="2">The sequence shown here is derived from an EMBL/GenBank/DDBJ whole genome shotgun (WGS) entry which is preliminary data.</text>
</comment>
<dbReference type="STRING" id="27349.A0A0L6UU34"/>
<proteinExistence type="predicted"/>
<dbReference type="SUPFAM" id="SSF53098">
    <property type="entry name" value="Ribonuclease H-like"/>
    <property type="match status" value="1"/>
</dbReference>
<dbReference type="InterPro" id="IPR013520">
    <property type="entry name" value="Ribonucl_H"/>
</dbReference>
<dbReference type="Proteomes" id="UP000037035">
    <property type="component" value="Unassembled WGS sequence"/>
</dbReference>
<evidence type="ECO:0000259" key="1">
    <source>
        <dbReference type="Pfam" id="PF00929"/>
    </source>
</evidence>
<dbReference type="EMBL" id="LAVV01008735">
    <property type="protein sequence ID" value="KNZ52056.1"/>
    <property type="molecule type" value="Genomic_DNA"/>
</dbReference>
<accession>A0A0L6UU34</accession>
<dbReference type="Pfam" id="PF00929">
    <property type="entry name" value="RNase_T"/>
    <property type="match status" value="1"/>
</dbReference>
<feature type="domain" description="Exonuclease" evidence="1">
    <location>
        <begin position="1"/>
        <end position="136"/>
    </location>
</feature>
<dbReference type="AlphaFoldDB" id="A0A0L6UU34"/>
<keyword evidence="3" id="KW-1185">Reference proteome</keyword>
<evidence type="ECO:0000313" key="3">
    <source>
        <dbReference type="Proteomes" id="UP000037035"/>
    </source>
</evidence>
<dbReference type="VEuPathDB" id="FungiDB:VP01_370g5"/>
<evidence type="ECO:0000313" key="2">
    <source>
        <dbReference type="EMBL" id="KNZ52056.1"/>
    </source>
</evidence>
<organism evidence="2 3">
    <name type="scientific">Puccinia sorghi</name>
    <dbReference type="NCBI Taxonomy" id="27349"/>
    <lineage>
        <taxon>Eukaryota</taxon>
        <taxon>Fungi</taxon>
        <taxon>Dikarya</taxon>
        <taxon>Basidiomycota</taxon>
        <taxon>Pucciniomycotina</taxon>
        <taxon>Pucciniomycetes</taxon>
        <taxon>Pucciniales</taxon>
        <taxon>Pucciniaceae</taxon>
        <taxon>Puccinia</taxon>
    </lineage>
</organism>
<sequence length="142" mass="16001">MTGLDVAVDQIIEIACIITDKVTVQCSQAICRSSTTEFSSSFMWTSRSSIAWDPEVDQRIRQYLEHHLPGCEGKATLAGNSVYADKMFLDKDLPLVAKYLHYRLVDVSSIKELARRWEPELVELAKPASKPSKHRSCGSFNH</sequence>
<dbReference type="GO" id="GO:0003676">
    <property type="term" value="F:nucleic acid binding"/>
    <property type="evidence" value="ECO:0007669"/>
    <property type="project" value="InterPro"/>
</dbReference>
<reference evidence="2 3" key="1">
    <citation type="submission" date="2015-08" db="EMBL/GenBank/DDBJ databases">
        <title>Next Generation Sequencing and Analysis of the Genome of Puccinia sorghi L Schw, the Causal Agent of Maize Common Rust.</title>
        <authorList>
            <person name="Rochi L."/>
            <person name="Burguener G."/>
            <person name="Darino M."/>
            <person name="Turjanski A."/>
            <person name="Kreff E."/>
            <person name="Dieguez M.J."/>
            <person name="Sacco F."/>
        </authorList>
    </citation>
    <scope>NUCLEOTIDE SEQUENCE [LARGE SCALE GENOMIC DNA]</scope>
    <source>
        <strain evidence="2 3">RO10H11247</strain>
    </source>
</reference>
<dbReference type="OrthoDB" id="270189at2759"/>
<gene>
    <name evidence="2" type="ORF">VP01_370g5</name>
</gene>
<dbReference type="InterPro" id="IPR012337">
    <property type="entry name" value="RNaseH-like_sf"/>
</dbReference>
<protein>
    <recommendedName>
        <fullName evidence="1">Exonuclease domain-containing protein</fullName>
    </recommendedName>
</protein>
<dbReference type="InterPro" id="IPR036397">
    <property type="entry name" value="RNaseH_sf"/>
</dbReference>